<evidence type="ECO:0000313" key="4">
    <source>
        <dbReference type="EMBL" id="MBB0232510.1"/>
    </source>
</evidence>
<dbReference type="GO" id="GO:0043024">
    <property type="term" value="F:ribosomal small subunit binding"/>
    <property type="evidence" value="ECO:0007669"/>
    <property type="project" value="TreeGrafter"/>
</dbReference>
<keyword evidence="2" id="KW-0472">Membrane</keyword>
<feature type="domain" description="G" evidence="3">
    <location>
        <begin position="146"/>
        <end position="274"/>
    </location>
</feature>
<comment type="caution">
    <text evidence="4">The sequence shown here is derived from an EMBL/GenBank/DDBJ whole genome shotgun (WGS) entry which is preliminary data.</text>
</comment>
<dbReference type="Pfam" id="PF01926">
    <property type="entry name" value="MMR_HSR1"/>
    <property type="match status" value="1"/>
</dbReference>
<proteinExistence type="predicted"/>
<feature type="non-terminal residue" evidence="4">
    <location>
        <position position="588"/>
    </location>
</feature>
<keyword evidence="2" id="KW-1133">Transmembrane helix</keyword>
<dbReference type="Gene3D" id="3.40.50.300">
    <property type="entry name" value="P-loop containing nucleotide triphosphate hydrolases"/>
    <property type="match status" value="1"/>
</dbReference>
<gene>
    <name evidence="4" type="ORF">FOE67_24250</name>
</gene>
<accession>A0A7W3T7S5</accession>
<dbReference type="EMBL" id="VKHS01000981">
    <property type="protein sequence ID" value="MBB0232510.1"/>
    <property type="molecule type" value="Genomic_DNA"/>
</dbReference>
<dbReference type="GO" id="GO:0005829">
    <property type="term" value="C:cytosol"/>
    <property type="evidence" value="ECO:0007669"/>
    <property type="project" value="TreeGrafter"/>
</dbReference>
<keyword evidence="2" id="KW-0812">Transmembrane</keyword>
<keyword evidence="4" id="KW-0067">ATP-binding</keyword>
<dbReference type="InterPro" id="IPR027417">
    <property type="entry name" value="P-loop_NTPase"/>
</dbReference>
<dbReference type="PANTHER" id="PTHR42698:SF1">
    <property type="entry name" value="GTPASE ERA, MITOCHONDRIAL"/>
    <property type="match status" value="1"/>
</dbReference>
<feature type="transmembrane region" description="Helical" evidence="2">
    <location>
        <begin position="566"/>
        <end position="586"/>
    </location>
</feature>
<dbReference type="GO" id="GO:0005524">
    <property type="term" value="F:ATP binding"/>
    <property type="evidence" value="ECO:0007669"/>
    <property type="project" value="UniProtKB-KW"/>
</dbReference>
<evidence type="ECO:0000313" key="5">
    <source>
        <dbReference type="Proteomes" id="UP000530234"/>
    </source>
</evidence>
<dbReference type="Proteomes" id="UP000530234">
    <property type="component" value="Unassembled WGS sequence"/>
</dbReference>
<reference evidence="5" key="1">
    <citation type="submission" date="2019-10" db="EMBL/GenBank/DDBJ databases">
        <title>Streptomyces sp. nov., a novel actinobacterium isolated from alkaline environment.</title>
        <authorList>
            <person name="Golinska P."/>
        </authorList>
    </citation>
    <scope>NUCLEOTIDE SEQUENCE [LARGE SCALE GENOMIC DNA]</scope>
    <source>
        <strain evidence="5">DSM 42108</strain>
    </source>
</reference>
<dbReference type="SUPFAM" id="SSF52540">
    <property type="entry name" value="P-loop containing nucleoside triphosphate hydrolases"/>
    <property type="match status" value="1"/>
</dbReference>
<dbReference type="InterPro" id="IPR006073">
    <property type="entry name" value="GTP-bd"/>
</dbReference>
<protein>
    <submittedName>
        <fullName evidence="4">ATP-binding protein</fullName>
    </submittedName>
</protein>
<evidence type="ECO:0000256" key="2">
    <source>
        <dbReference type="SAM" id="Phobius"/>
    </source>
</evidence>
<keyword evidence="5" id="KW-1185">Reference proteome</keyword>
<evidence type="ECO:0000259" key="3">
    <source>
        <dbReference type="Pfam" id="PF01926"/>
    </source>
</evidence>
<dbReference type="GO" id="GO:0019843">
    <property type="term" value="F:rRNA binding"/>
    <property type="evidence" value="ECO:0007669"/>
    <property type="project" value="TreeGrafter"/>
</dbReference>
<dbReference type="GO" id="GO:0000028">
    <property type="term" value="P:ribosomal small subunit assembly"/>
    <property type="evidence" value="ECO:0007669"/>
    <property type="project" value="TreeGrafter"/>
</dbReference>
<name>A0A7W3T7S5_9ACTN</name>
<organism evidence="4 5">
    <name type="scientific">Streptomyces calidiresistens</name>
    <dbReference type="NCBI Taxonomy" id="1485586"/>
    <lineage>
        <taxon>Bacteria</taxon>
        <taxon>Bacillati</taxon>
        <taxon>Actinomycetota</taxon>
        <taxon>Actinomycetes</taxon>
        <taxon>Kitasatosporales</taxon>
        <taxon>Streptomycetaceae</taxon>
        <taxon>Streptomyces</taxon>
    </lineage>
</organism>
<feature type="compositionally biased region" description="Low complexity" evidence="1">
    <location>
        <begin position="38"/>
        <end position="58"/>
    </location>
</feature>
<keyword evidence="4" id="KW-0547">Nucleotide-binding</keyword>
<feature type="region of interest" description="Disordered" evidence="1">
    <location>
        <begin position="1"/>
        <end position="97"/>
    </location>
</feature>
<dbReference type="AlphaFoldDB" id="A0A7W3T7S5"/>
<dbReference type="InterPro" id="IPR005662">
    <property type="entry name" value="GTPase_Era-like"/>
</dbReference>
<sequence>MAATAPAVPSCRPQPSHPEEGAVPDETPGPRRSATFHAATAGARTATAPPAGPIGPRTRGPDRPPEEAIPETEPLVPAPPTAPDERLPGGPGAGTPADRALRTRLRALRELVALSRARLPDPALAEAGRLLAEAAERDRLTRLYTTVAIAGATGSGKSTLFNALAGGGIAETGVRRPMTASPHSCAWEIERGGGPSPDPLLDRLGVQPRRRRRAHRADPALRGLVLLDLPDHDSALPDHRREADRLLARTDAVIWLLDPEKYADALLHDHYLRAFAGHAEVSLVVLNQIDRLPPEATEAVLDDVRRLLDERGMAVGEHGEPGAGVLAVSALTGQGMGELRRSLAELVGSREAPALRLAADADGATRRLRPLCVADSGAAPIGLTEEARAAFEERLAEAVGAPAAGAAAERGWLRRAERICGTPWGQLVTTVAERRAARRGEPVALTGRARGLREQPPVVSRPALEEAVRRLTEEVTADLPEPWAASVRRVARQGAAEVPGALEGPPAARGNPGRRRVPWSGRQSGARPSRVPGAPKPPRPVWWSAAAVGQGVFLTLHLLGLGWLTLAALGHPVAGVVLPAGLLVGVKA</sequence>
<dbReference type="GO" id="GO:0005525">
    <property type="term" value="F:GTP binding"/>
    <property type="evidence" value="ECO:0007669"/>
    <property type="project" value="InterPro"/>
</dbReference>
<dbReference type="PANTHER" id="PTHR42698">
    <property type="entry name" value="GTPASE ERA"/>
    <property type="match status" value="1"/>
</dbReference>
<evidence type="ECO:0000256" key="1">
    <source>
        <dbReference type="SAM" id="MobiDB-lite"/>
    </source>
</evidence>
<feature type="region of interest" description="Disordered" evidence="1">
    <location>
        <begin position="496"/>
        <end position="537"/>
    </location>
</feature>